<dbReference type="Proteomes" id="UP000199515">
    <property type="component" value="Unassembled WGS sequence"/>
</dbReference>
<dbReference type="PANTHER" id="PTHR48050:SF13">
    <property type="entry name" value="STEROL 3-BETA-GLUCOSYLTRANSFERASE UGT80A2"/>
    <property type="match status" value="1"/>
</dbReference>
<dbReference type="PANTHER" id="PTHR48050">
    <property type="entry name" value="STEROL 3-BETA-GLUCOSYLTRANSFERASE"/>
    <property type="match status" value="1"/>
</dbReference>
<reference evidence="6 7" key="1">
    <citation type="submission" date="2016-10" db="EMBL/GenBank/DDBJ databases">
        <authorList>
            <person name="de Groot N.N."/>
        </authorList>
    </citation>
    <scope>NUCLEOTIDE SEQUENCE [LARGE SCALE GENOMIC DNA]</scope>
    <source>
        <strain evidence="6 7">CPCC 202699</strain>
    </source>
</reference>
<dbReference type="Pfam" id="PF21036">
    <property type="entry name" value="EryCIII-like_N"/>
    <property type="match status" value="1"/>
</dbReference>
<gene>
    <name evidence="6" type="ORF">SAMN05421504_1011314</name>
</gene>
<dbReference type="GO" id="GO:0016758">
    <property type="term" value="F:hexosyltransferase activity"/>
    <property type="evidence" value="ECO:0007669"/>
    <property type="project" value="UniProtKB-ARBA"/>
</dbReference>
<dbReference type="InterPro" id="IPR002213">
    <property type="entry name" value="UDP_glucos_trans"/>
</dbReference>
<comment type="similarity">
    <text evidence="1">Belongs to the glycosyltransferase 28 family.</text>
</comment>
<dbReference type="RefSeq" id="WP_091287590.1">
    <property type="nucleotide sequence ID" value="NZ_FNON01000001.1"/>
</dbReference>
<keyword evidence="3 6" id="KW-0808">Transferase</keyword>
<feature type="domain" description="Erythromycin biosynthesis protein CIII-like N-terminal" evidence="5">
    <location>
        <begin position="22"/>
        <end position="247"/>
    </location>
</feature>
<protein>
    <submittedName>
        <fullName evidence="6">Glycosyltransferase</fullName>
    </submittedName>
</protein>
<dbReference type="InterPro" id="IPR050426">
    <property type="entry name" value="Glycosyltransferase_28"/>
</dbReference>
<keyword evidence="7" id="KW-1185">Reference proteome</keyword>
<evidence type="ECO:0000256" key="2">
    <source>
        <dbReference type="ARBA" id="ARBA00022676"/>
    </source>
</evidence>
<organism evidence="6 7">
    <name type="scientific">Amycolatopsis xylanica</name>
    <dbReference type="NCBI Taxonomy" id="589385"/>
    <lineage>
        <taxon>Bacteria</taxon>
        <taxon>Bacillati</taxon>
        <taxon>Actinomycetota</taxon>
        <taxon>Actinomycetes</taxon>
        <taxon>Pseudonocardiales</taxon>
        <taxon>Pseudonocardiaceae</taxon>
        <taxon>Amycolatopsis</taxon>
    </lineage>
</organism>
<keyword evidence="2" id="KW-0328">Glycosyltransferase</keyword>
<name>A0A1H2VS59_9PSEU</name>
<feature type="domain" description="Erythromycin biosynthesis protein CIII-like C-terminal" evidence="4">
    <location>
        <begin position="264"/>
        <end position="412"/>
    </location>
</feature>
<evidence type="ECO:0000259" key="5">
    <source>
        <dbReference type="Pfam" id="PF21036"/>
    </source>
</evidence>
<dbReference type="Pfam" id="PF06722">
    <property type="entry name" value="EryCIII-like_C"/>
    <property type="match status" value="1"/>
</dbReference>
<evidence type="ECO:0000313" key="6">
    <source>
        <dbReference type="EMBL" id="SDW71111.1"/>
    </source>
</evidence>
<evidence type="ECO:0000256" key="1">
    <source>
        <dbReference type="ARBA" id="ARBA00006962"/>
    </source>
</evidence>
<evidence type="ECO:0000313" key="7">
    <source>
        <dbReference type="Proteomes" id="UP000199515"/>
    </source>
</evidence>
<dbReference type="EMBL" id="FNON01000001">
    <property type="protein sequence ID" value="SDW71111.1"/>
    <property type="molecule type" value="Genomic_DNA"/>
</dbReference>
<dbReference type="GO" id="GO:0008194">
    <property type="term" value="F:UDP-glycosyltransferase activity"/>
    <property type="evidence" value="ECO:0007669"/>
    <property type="project" value="InterPro"/>
</dbReference>
<sequence length="412" mass="44009">MRILITTFAWPSHYLPIVPLGWAARLAGHEVLVAASPTITDLVLESGLAMAPIGGDPAEALRRAGLSLEQSDEERAARRFDRASWREDWVAAPERITEEQRAYFRTIGGWATAFAAAQADELIALARGWRADVLVHDGTQFAAPVAAAVLGLPTARFLAGHSGMLRIDTAYTGEPVPAYRRLFERYGLAPEIEPTVWLDPCPPGLQYPYPAGTPILPMRYVPYNGRGVIPAWTHEPPRRPRVCLTWGHTGSSETGSVAVDDCRRTVEAIAALDFEVVVAVGQDLLDRLGELPAGVRAAVGVPLHALLRDCRAIVHHGGPGTTMTAVAAGVPQLVITDQPHNVAAGASLAKAGAGRWLLPSDAPTGQDGAAVLAAEIAVLAGDPGYRAAAERLRRENLAQPSLSQVIDHLEKL</sequence>
<dbReference type="OrthoDB" id="5488434at2"/>
<dbReference type="STRING" id="589385.SAMN05421504_1011314"/>
<dbReference type="InterPro" id="IPR048284">
    <property type="entry name" value="EryCIII-like_N"/>
</dbReference>
<dbReference type="SUPFAM" id="SSF53756">
    <property type="entry name" value="UDP-Glycosyltransferase/glycogen phosphorylase"/>
    <property type="match status" value="1"/>
</dbReference>
<accession>A0A1H2VS59</accession>
<dbReference type="InterPro" id="IPR010610">
    <property type="entry name" value="EryCIII-like_C"/>
</dbReference>
<evidence type="ECO:0000259" key="4">
    <source>
        <dbReference type="Pfam" id="PF06722"/>
    </source>
</evidence>
<dbReference type="GO" id="GO:0017000">
    <property type="term" value="P:antibiotic biosynthetic process"/>
    <property type="evidence" value="ECO:0007669"/>
    <property type="project" value="UniProtKB-ARBA"/>
</dbReference>
<dbReference type="CDD" id="cd03784">
    <property type="entry name" value="GT1_Gtf-like"/>
    <property type="match status" value="1"/>
</dbReference>
<dbReference type="Gene3D" id="3.40.50.2000">
    <property type="entry name" value="Glycogen Phosphorylase B"/>
    <property type="match status" value="2"/>
</dbReference>
<dbReference type="AlphaFoldDB" id="A0A1H2VS59"/>
<proteinExistence type="inferred from homology"/>
<evidence type="ECO:0000256" key="3">
    <source>
        <dbReference type="ARBA" id="ARBA00022679"/>
    </source>
</evidence>